<dbReference type="Pfam" id="PF03807">
    <property type="entry name" value="F420_oxidored"/>
    <property type="match status" value="1"/>
</dbReference>
<dbReference type="EMBL" id="FNUK01000011">
    <property type="protein sequence ID" value="SEF78813.1"/>
    <property type="molecule type" value="Genomic_DNA"/>
</dbReference>
<evidence type="ECO:0000259" key="2">
    <source>
        <dbReference type="Pfam" id="PF10728"/>
    </source>
</evidence>
<gene>
    <name evidence="3" type="ORF">SAMN05660865_01011</name>
</gene>
<feature type="domain" description="DUF2520" evidence="2">
    <location>
        <begin position="138"/>
        <end position="251"/>
    </location>
</feature>
<dbReference type="SUPFAM" id="SSF51735">
    <property type="entry name" value="NAD(P)-binding Rossmann-fold domains"/>
    <property type="match status" value="1"/>
</dbReference>
<organism evidence="3 4">
    <name type="scientific">Caloramator fervidus</name>
    <dbReference type="NCBI Taxonomy" id="29344"/>
    <lineage>
        <taxon>Bacteria</taxon>
        <taxon>Bacillati</taxon>
        <taxon>Bacillota</taxon>
        <taxon>Clostridia</taxon>
        <taxon>Eubacteriales</taxon>
        <taxon>Clostridiaceae</taxon>
        <taxon>Caloramator</taxon>
    </lineage>
</organism>
<dbReference type="AlphaFoldDB" id="A0A1H5UUS7"/>
<dbReference type="OrthoDB" id="9810755at2"/>
<evidence type="ECO:0000313" key="3">
    <source>
        <dbReference type="EMBL" id="SEF78813.1"/>
    </source>
</evidence>
<dbReference type="InterPro" id="IPR018931">
    <property type="entry name" value="DUF2520"/>
</dbReference>
<sequence>MKIGFIGAGKVGSAFGRYLFEKGLEISGYFSRSLKSSEEAALFTKSKPLSMKELVEVSDYIFITTPDDVISEVWQSLKKFNLKGKRIFHMSGCLSLDVFDGYKDLGLGCYCLHPLYPFTDRNCFKKLEGVIFSLEGDNIEGIKDFLQKSQIKYFLIKKENKAKYHLAAVFASNYLVSLAKISKELLLESGIKEEFIIDAIYPLMEGALNNIKEKGVEGALTGPIVRGDYLTVKRHVENAGIYKNIYKELGKIALCIERLKNVQGKKEKLDKIEEILRG</sequence>
<evidence type="ECO:0000313" key="4">
    <source>
        <dbReference type="Proteomes" id="UP000242850"/>
    </source>
</evidence>
<name>A0A1H5UUS7_9CLOT</name>
<dbReference type="RefSeq" id="WP_159945825.1">
    <property type="nucleotide sequence ID" value="NZ_FNUK01000011.1"/>
</dbReference>
<dbReference type="Gene3D" id="1.10.1040.20">
    <property type="entry name" value="ProC-like, C-terminal domain"/>
    <property type="match status" value="1"/>
</dbReference>
<accession>A0A1H5UUS7</accession>
<protein>
    <submittedName>
        <fullName evidence="3">Predicted oxidoreductase, contains short-chain dehydrogenase (SDR) and DUF2520 domains</fullName>
    </submittedName>
</protein>
<dbReference type="InterPro" id="IPR008927">
    <property type="entry name" value="6-PGluconate_DH-like_C_sf"/>
</dbReference>
<reference evidence="4" key="1">
    <citation type="submission" date="2016-10" db="EMBL/GenBank/DDBJ databases">
        <authorList>
            <person name="Varghese N."/>
            <person name="Submissions S."/>
        </authorList>
    </citation>
    <scope>NUCLEOTIDE SEQUENCE [LARGE SCALE GENOMIC DNA]</scope>
    <source>
        <strain evidence="4">DSM 5463</strain>
    </source>
</reference>
<dbReference type="Gene3D" id="3.40.50.720">
    <property type="entry name" value="NAD(P)-binding Rossmann-like Domain"/>
    <property type="match status" value="1"/>
</dbReference>
<proteinExistence type="predicted"/>
<keyword evidence="4" id="KW-1185">Reference proteome</keyword>
<dbReference type="PANTHER" id="PTHR40459:SF1">
    <property type="entry name" value="CONSERVED HYPOTHETICAL ALANINE AND LEUCINE RICH PROTEIN"/>
    <property type="match status" value="1"/>
</dbReference>
<dbReference type="InterPro" id="IPR037108">
    <property type="entry name" value="TM1727-like_C_sf"/>
</dbReference>
<evidence type="ECO:0000259" key="1">
    <source>
        <dbReference type="Pfam" id="PF03807"/>
    </source>
</evidence>
<dbReference type="Pfam" id="PF10728">
    <property type="entry name" value="DUF2520"/>
    <property type="match status" value="1"/>
</dbReference>
<dbReference type="PANTHER" id="PTHR40459">
    <property type="entry name" value="CONSERVED HYPOTHETICAL ALANINE AND LEUCINE RICH PROTEIN"/>
    <property type="match status" value="1"/>
</dbReference>
<dbReference type="InterPro" id="IPR036291">
    <property type="entry name" value="NAD(P)-bd_dom_sf"/>
</dbReference>
<dbReference type="SUPFAM" id="SSF48179">
    <property type="entry name" value="6-phosphogluconate dehydrogenase C-terminal domain-like"/>
    <property type="match status" value="1"/>
</dbReference>
<dbReference type="InterPro" id="IPR028939">
    <property type="entry name" value="P5C_Rdtase_cat_N"/>
</dbReference>
<dbReference type="Proteomes" id="UP000242850">
    <property type="component" value="Unassembled WGS sequence"/>
</dbReference>
<feature type="domain" description="Pyrroline-5-carboxylate reductase catalytic N-terminal" evidence="1">
    <location>
        <begin position="2"/>
        <end position="85"/>
    </location>
</feature>